<reference evidence="18" key="1">
    <citation type="submission" date="2025-08" db="UniProtKB">
        <authorList>
            <consortium name="RefSeq"/>
        </authorList>
    </citation>
    <scope>IDENTIFICATION</scope>
    <source>
        <tissue evidence="18">Muscle</tissue>
    </source>
</reference>
<keyword evidence="7 12" id="KW-0472">Membrane</keyword>
<dbReference type="PROSITE" id="PS50017">
    <property type="entry name" value="DEATH_DOMAIN"/>
    <property type="match status" value="1"/>
</dbReference>
<feature type="transmembrane region" description="Helical" evidence="12">
    <location>
        <begin position="415"/>
        <end position="439"/>
    </location>
</feature>
<dbReference type="SUPFAM" id="SSF82895">
    <property type="entry name" value="TSP-1 type 1 repeat"/>
    <property type="match status" value="2"/>
</dbReference>
<accession>A0ABM1SJ13</accession>
<evidence type="ECO:0000256" key="12">
    <source>
        <dbReference type="RuleBase" id="RU367033"/>
    </source>
</evidence>
<evidence type="ECO:0000256" key="13">
    <source>
        <dbReference type="SAM" id="MobiDB-lite"/>
    </source>
</evidence>
<evidence type="ECO:0000313" key="18">
    <source>
        <dbReference type="RefSeq" id="XP_022243618.1"/>
    </source>
</evidence>
<dbReference type="PROSITE" id="PS51145">
    <property type="entry name" value="ZU5"/>
    <property type="match status" value="1"/>
</dbReference>
<dbReference type="Gene3D" id="1.10.533.10">
    <property type="entry name" value="Death Domain, Fas"/>
    <property type="match status" value="1"/>
</dbReference>
<keyword evidence="5" id="KW-0732">Signal</keyword>
<dbReference type="PROSITE" id="PS50835">
    <property type="entry name" value="IG_LIKE"/>
    <property type="match status" value="1"/>
</dbReference>
<dbReference type="SUPFAM" id="SSF48726">
    <property type="entry name" value="Immunoglobulin"/>
    <property type="match status" value="1"/>
</dbReference>
<evidence type="ECO:0000256" key="10">
    <source>
        <dbReference type="ARBA" id="ARBA00023180"/>
    </source>
</evidence>
<dbReference type="InterPro" id="IPR003598">
    <property type="entry name" value="Ig_sub2"/>
</dbReference>
<sequence length="1002" mass="111635">MWFRKEIKTTCSSFLCFLLGFLIFISETLVSEAARSRGRKKENFRNREFEEGVFQLDPLPTEDPDPSSAPVFVEEPEDTFVVRNKPAILHCKARYALWVYFKCNDESAHRRQHSHQQFVDPMNGVRQVEVSVDISWKEVENYEETNKYGCVCFAWSSSGEIKSRRAVVTIAYLKKHFFNQPLSTSVEIKGQISLQCLPPEGVPPPKIFWLRNGEIIDTSKETNFIISNEGNLLISQVRLADMGNYTCGAKNEANQRLSEPATLTVYVNGGWSSWSPWSECSSRCGRGIQTRKRLCSNPAPLNEGEQCVGETAQKTDCTTLCPDNRKENTINRAVDGRWTSWSSWSTCGLDCKHHRRRSCTSPKPANGGRYCNGKDLATGNCTGGMCRAVRDRDEVMEYGSSQAEKAHSAEPETNITLYIGLFVAIAVFLAVLVGMVFVVRRIKGQDPSMYIGGGSEVVPVQPDLTQNVLNLPPHIRHGSHSDLNSNEKSGLCVAPLLPHHHLFSTNIPPSPAQSHVPLLDPQMSHAPNSTDKTTPHSDSSLSGPSSLTSSRANSLFGPEASLGKNYVTSVTLPPNLDIECIAWKMVTKAGARITVPDSGITMTVPKGSMKASAKEEIYVAVLRDDKDRPRLTDKQTLLSPVIQCGPTGVSLRKPVIISFQHCAVVDPESWCVGVYSSESSTEEENPVWKKIVTLNNETINTPLYCQLDSRQSHLVTDQLVRYVLVGESQPDRKAIKSLILAAFAPALHSSVDYNLRLYCVEDTRAALEGVLQIEKKLRGKLIDNPKSMPFQDGGSNLCLCLEDVGPGWRCKPGANYQEIPFQHVWSTRQNHLHCSFTLEHIDRSLQTISCHILVYQRGIQAHRQILRINTDLREKPPASPAVSLSIPLGSTVTSGNGNSPVVSVDPPAEGFRLSSEVRKQLCACLNPPTSRGNDWRRLARELGVDRYINYFATKPNPTEHILDLWEARHRESTALTDLMNFFRVMERNDAALIIERHAGPWL</sequence>
<evidence type="ECO:0000256" key="6">
    <source>
        <dbReference type="ARBA" id="ARBA00022989"/>
    </source>
</evidence>
<dbReference type="InterPro" id="IPR036179">
    <property type="entry name" value="Ig-like_dom_sf"/>
</dbReference>
<dbReference type="PROSITE" id="PS50092">
    <property type="entry name" value="TSP1"/>
    <property type="match status" value="2"/>
</dbReference>
<dbReference type="Pfam" id="PF00531">
    <property type="entry name" value="Death"/>
    <property type="match status" value="1"/>
</dbReference>
<dbReference type="Pfam" id="PF17217">
    <property type="entry name" value="UPA"/>
    <property type="match status" value="1"/>
</dbReference>
<dbReference type="SMART" id="SM00408">
    <property type="entry name" value="IGc2"/>
    <property type="match status" value="1"/>
</dbReference>
<keyword evidence="10" id="KW-0325">Glycoprotein</keyword>
<keyword evidence="8" id="KW-1015">Disulfide bond</keyword>
<organism evidence="17 18">
    <name type="scientific">Limulus polyphemus</name>
    <name type="common">Atlantic horseshoe crab</name>
    <dbReference type="NCBI Taxonomy" id="6850"/>
    <lineage>
        <taxon>Eukaryota</taxon>
        <taxon>Metazoa</taxon>
        <taxon>Ecdysozoa</taxon>
        <taxon>Arthropoda</taxon>
        <taxon>Chelicerata</taxon>
        <taxon>Merostomata</taxon>
        <taxon>Xiphosura</taxon>
        <taxon>Limulidae</taxon>
        <taxon>Limulus</taxon>
    </lineage>
</organism>
<dbReference type="Pfam" id="PF00090">
    <property type="entry name" value="TSP_1"/>
    <property type="match status" value="1"/>
</dbReference>
<dbReference type="SMART" id="SM00005">
    <property type="entry name" value="DEATH"/>
    <property type="match status" value="1"/>
</dbReference>
<keyword evidence="17" id="KW-1185">Reference proteome</keyword>
<evidence type="ECO:0000256" key="5">
    <source>
        <dbReference type="ARBA" id="ARBA00022729"/>
    </source>
</evidence>
<gene>
    <name evidence="18" type="primary">LOC106459436</name>
</gene>
<evidence type="ECO:0000256" key="8">
    <source>
        <dbReference type="ARBA" id="ARBA00023157"/>
    </source>
</evidence>
<dbReference type="InterPro" id="IPR013783">
    <property type="entry name" value="Ig-like_fold"/>
</dbReference>
<dbReference type="Gene3D" id="2.20.100.10">
    <property type="entry name" value="Thrombospondin type-1 (TSP1) repeat"/>
    <property type="match status" value="2"/>
</dbReference>
<dbReference type="PRINTS" id="PR01705">
    <property type="entry name" value="TSP1REPEAT"/>
</dbReference>
<evidence type="ECO:0000256" key="11">
    <source>
        <dbReference type="ARBA" id="ARBA00023319"/>
    </source>
</evidence>
<evidence type="ECO:0000256" key="1">
    <source>
        <dbReference type="ARBA" id="ARBA00004479"/>
    </source>
</evidence>
<dbReference type="SMART" id="SM00209">
    <property type="entry name" value="TSP1"/>
    <property type="match status" value="2"/>
</dbReference>
<dbReference type="PANTHER" id="PTHR12582:SF47">
    <property type="entry name" value="NETRIN RECEPTOR UNC-5"/>
    <property type="match status" value="1"/>
</dbReference>
<feature type="domain" description="ZU5" evidence="16">
    <location>
        <begin position="580"/>
        <end position="728"/>
    </location>
</feature>
<dbReference type="SUPFAM" id="SSF47986">
    <property type="entry name" value="DEATH domain"/>
    <property type="match status" value="1"/>
</dbReference>
<dbReference type="RefSeq" id="XP_022243618.1">
    <property type="nucleotide sequence ID" value="XM_022387910.1"/>
</dbReference>
<dbReference type="InterPro" id="IPR037936">
    <property type="entry name" value="UNC5A-D"/>
</dbReference>
<feature type="domain" description="Ig-like" evidence="15">
    <location>
        <begin position="192"/>
        <end position="264"/>
    </location>
</feature>
<keyword evidence="9 12" id="KW-0675">Receptor</keyword>
<dbReference type="Proteomes" id="UP000694941">
    <property type="component" value="Unplaced"/>
</dbReference>
<dbReference type="InterPro" id="IPR003599">
    <property type="entry name" value="Ig_sub"/>
</dbReference>
<dbReference type="Gene3D" id="2.60.220.30">
    <property type="match status" value="1"/>
</dbReference>
<evidence type="ECO:0000259" key="15">
    <source>
        <dbReference type="PROSITE" id="PS50835"/>
    </source>
</evidence>
<protein>
    <recommendedName>
        <fullName evidence="12">Netrin receptor UNC5</fullName>
    </recommendedName>
</protein>
<feature type="region of interest" description="Disordered" evidence="13">
    <location>
        <begin position="511"/>
        <end position="552"/>
    </location>
</feature>
<evidence type="ECO:0000256" key="4">
    <source>
        <dbReference type="ARBA" id="ARBA00022692"/>
    </source>
</evidence>
<dbReference type="InterPro" id="IPR007110">
    <property type="entry name" value="Ig-like_dom"/>
</dbReference>
<keyword evidence="4 12" id="KW-0812">Transmembrane</keyword>
<keyword evidence="6 12" id="KW-1133">Transmembrane helix</keyword>
<comment type="function">
    <text evidence="12">Receptor for netrin required for axon guidance. Mediates axon repulsion of neuronal growth cones in the developing nervous system upon ligand binding.</text>
</comment>
<dbReference type="SMART" id="SM00409">
    <property type="entry name" value="IG"/>
    <property type="match status" value="1"/>
</dbReference>
<evidence type="ECO:0000256" key="3">
    <source>
        <dbReference type="ARBA" id="ARBA00022473"/>
    </source>
</evidence>
<dbReference type="CDD" id="cd08781">
    <property type="entry name" value="Death_UNC5-like"/>
    <property type="match status" value="1"/>
</dbReference>
<evidence type="ECO:0000313" key="17">
    <source>
        <dbReference type="Proteomes" id="UP000694941"/>
    </source>
</evidence>
<dbReference type="Pfam" id="PF25609">
    <property type="entry name" value="Unc5_NetrinR_N"/>
    <property type="match status" value="1"/>
</dbReference>
<dbReference type="Gene3D" id="2.60.40.10">
    <property type="entry name" value="Immunoglobulins"/>
    <property type="match status" value="2"/>
</dbReference>
<dbReference type="InterPro" id="IPR000488">
    <property type="entry name" value="Death_dom"/>
</dbReference>
<evidence type="ECO:0000259" key="14">
    <source>
        <dbReference type="PROSITE" id="PS50017"/>
    </source>
</evidence>
<dbReference type="InterPro" id="IPR011029">
    <property type="entry name" value="DEATH-like_dom_sf"/>
</dbReference>
<evidence type="ECO:0000256" key="2">
    <source>
        <dbReference type="ARBA" id="ARBA00009844"/>
    </source>
</evidence>
<comment type="subcellular location">
    <subcellularLocation>
        <location evidence="12">Cell membrane</location>
        <topology evidence="12">Single-pass type I membrane protein</topology>
    </subcellularLocation>
    <subcellularLocation>
        <location evidence="1">Membrane</location>
        <topology evidence="1">Single-pass type I membrane protein</topology>
    </subcellularLocation>
</comment>
<dbReference type="InterPro" id="IPR000906">
    <property type="entry name" value="ZU5_dom"/>
</dbReference>
<evidence type="ECO:0000259" key="16">
    <source>
        <dbReference type="PROSITE" id="PS51145"/>
    </source>
</evidence>
<keyword evidence="3 12" id="KW-0217">Developmental protein</keyword>
<proteinExistence type="inferred from homology"/>
<comment type="similarity">
    <text evidence="2 12">Belongs to the unc-5 family.</text>
</comment>
<name>A0ABM1SJ13_LIMPO</name>
<evidence type="ECO:0000256" key="7">
    <source>
        <dbReference type="ARBA" id="ARBA00023136"/>
    </source>
</evidence>
<dbReference type="Pfam" id="PF13927">
    <property type="entry name" value="Ig_3"/>
    <property type="match status" value="1"/>
</dbReference>
<dbReference type="InterPro" id="IPR000884">
    <property type="entry name" value="TSP1_rpt"/>
</dbReference>
<dbReference type="PANTHER" id="PTHR12582">
    <property type="entry name" value="NETRIN RECEPTOR UNC5"/>
    <property type="match status" value="1"/>
</dbReference>
<dbReference type="InterPro" id="IPR057755">
    <property type="entry name" value="UNC5A-D-like_N"/>
</dbReference>
<dbReference type="InterPro" id="IPR036383">
    <property type="entry name" value="TSP1_rpt_sf"/>
</dbReference>
<dbReference type="SMART" id="SM00218">
    <property type="entry name" value="ZU5"/>
    <property type="match status" value="1"/>
</dbReference>
<feature type="compositionally biased region" description="Low complexity" evidence="13">
    <location>
        <begin position="537"/>
        <end position="550"/>
    </location>
</feature>
<evidence type="ECO:0000256" key="9">
    <source>
        <dbReference type="ARBA" id="ARBA00023170"/>
    </source>
</evidence>
<dbReference type="Pfam" id="PF00791">
    <property type="entry name" value="ZU5"/>
    <property type="match status" value="1"/>
</dbReference>
<dbReference type="InterPro" id="IPR033772">
    <property type="entry name" value="UPA"/>
</dbReference>
<dbReference type="GeneID" id="106459436"/>
<keyword evidence="11 12" id="KW-0393">Immunoglobulin domain</keyword>
<feature type="domain" description="Death" evidence="14">
    <location>
        <begin position="932"/>
        <end position="998"/>
    </location>
</feature>